<proteinExistence type="predicted"/>
<protein>
    <submittedName>
        <fullName evidence="2">Uncharacterized protein</fullName>
    </submittedName>
</protein>
<evidence type="ECO:0000313" key="3">
    <source>
        <dbReference type="EMBL" id="KAF3579412.1"/>
    </source>
</evidence>
<sequence>MQHHQDSHFHQRTLGRVNHHRPSGDVNLDDATAANNDRGSGDWSSVLFNNLLVVMLICLTHSKLKLNLCD</sequence>
<reference evidence="3" key="2">
    <citation type="submission" date="2019-12" db="EMBL/GenBank/DDBJ databases">
        <authorList>
            <person name="Studholme D.J."/>
            <person name="Sarris P."/>
        </authorList>
    </citation>
    <scope>NUCLEOTIDE SEQUENCE</scope>
    <source>
        <strain evidence="3">PFS-1207/04</strain>
        <tissue evidence="3">Leaf</tissue>
    </source>
</reference>
<dbReference type="EMBL" id="QGKY02000094">
    <property type="protein sequence ID" value="KAF2603733.1"/>
    <property type="molecule type" value="Genomic_DNA"/>
</dbReference>
<comment type="caution">
    <text evidence="2">The sequence shown here is derived from an EMBL/GenBank/DDBJ whole genome shotgun (WGS) entry which is preliminary data.</text>
</comment>
<dbReference type="EMBL" id="QGKV02000649">
    <property type="protein sequence ID" value="KAF3579412.1"/>
    <property type="molecule type" value="Genomic_DNA"/>
</dbReference>
<accession>A0A3N6S9J0</accession>
<organism evidence="2">
    <name type="scientific">Brassica cretica</name>
    <name type="common">Mustard</name>
    <dbReference type="NCBI Taxonomy" id="69181"/>
    <lineage>
        <taxon>Eukaryota</taxon>
        <taxon>Viridiplantae</taxon>
        <taxon>Streptophyta</taxon>
        <taxon>Embryophyta</taxon>
        <taxon>Tracheophyta</taxon>
        <taxon>Spermatophyta</taxon>
        <taxon>Magnoliopsida</taxon>
        <taxon>eudicotyledons</taxon>
        <taxon>Gunneridae</taxon>
        <taxon>Pentapetalae</taxon>
        <taxon>rosids</taxon>
        <taxon>malvids</taxon>
        <taxon>Brassicales</taxon>
        <taxon>Brassicaceae</taxon>
        <taxon>Brassiceae</taxon>
        <taxon>Brassica</taxon>
    </lineage>
</organism>
<feature type="region of interest" description="Disordered" evidence="1">
    <location>
        <begin position="1"/>
        <end position="34"/>
    </location>
</feature>
<name>A0A3N6S9J0_BRACR</name>
<evidence type="ECO:0000256" key="1">
    <source>
        <dbReference type="SAM" id="MobiDB-lite"/>
    </source>
</evidence>
<keyword evidence="4" id="KW-1185">Reference proteome</keyword>
<evidence type="ECO:0000313" key="4">
    <source>
        <dbReference type="Proteomes" id="UP000266723"/>
    </source>
</evidence>
<gene>
    <name evidence="3" type="ORF">DY000_02030431</name>
    <name evidence="2" type="ORF">F2Q70_00025629</name>
</gene>
<dbReference type="AlphaFoldDB" id="A0A3N6S9J0"/>
<reference evidence="2" key="1">
    <citation type="submission" date="2019-12" db="EMBL/GenBank/DDBJ databases">
        <title>Genome sequencing and annotation of Brassica cretica.</title>
        <authorList>
            <person name="Studholme D.J."/>
            <person name="Sarris P.F."/>
        </authorList>
    </citation>
    <scope>NUCLEOTIDE SEQUENCE</scope>
    <source>
        <strain evidence="2">PFS-102/07</strain>
        <tissue evidence="2">Leaf</tissue>
    </source>
</reference>
<feature type="compositionally biased region" description="Basic residues" evidence="1">
    <location>
        <begin position="10"/>
        <end position="21"/>
    </location>
</feature>
<dbReference type="Proteomes" id="UP000266723">
    <property type="component" value="Unassembled WGS sequence"/>
</dbReference>
<evidence type="ECO:0000313" key="2">
    <source>
        <dbReference type="EMBL" id="KAF2603733.1"/>
    </source>
</evidence>
<reference evidence="3 4" key="3">
    <citation type="journal article" date="2020" name="BMC Genomics">
        <title>Intraspecific diversification of the crop wild relative Brassica cretica Lam. using demographic model selection.</title>
        <authorList>
            <person name="Kioukis A."/>
            <person name="Michalopoulou V.A."/>
            <person name="Briers L."/>
            <person name="Pirintsos S."/>
            <person name="Studholme D.J."/>
            <person name="Pavlidis P."/>
            <person name="Sarris P.F."/>
        </authorList>
    </citation>
    <scope>NUCLEOTIDE SEQUENCE [LARGE SCALE GENOMIC DNA]</scope>
    <source>
        <strain evidence="4">cv. PFS-1207/04</strain>
        <strain evidence="3">PFS-1207/04</strain>
    </source>
</reference>